<accession>A0A0F9IY99</accession>
<proteinExistence type="predicted"/>
<dbReference type="EMBL" id="LAZR01011309">
    <property type="protein sequence ID" value="KKM62364.1"/>
    <property type="molecule type" value="Genomic_DNA"/>
</dbReference>
<sequence length="509" mass="58380">ADLLMQRDDHWKPQCMPEPDRPTMAVWFCMKYPQWRIMQADVESLFTSGWAWHEQMKFYSWPNGSKLFIMSSDSTSESIQGIQLDAVYFDEHPDRKFWNEMMYRRRGKKKTRYMVAATMTLGITWFVKGIIQPWEERCKKMGLTNAPAIQQQPDPKTFVWNVGGIESNPSMSRADFDHYAEQMTLSEKERHVRLHGGYADFVGEPVFDLKALSRMEEKAQDGENGGIVFLPDEDSEQLDRIKERIAGGTINHRFQLEFDRNLFEWRPGLPLDGGRITIFEAPIAEQADNYVMGADFAAGLAGKDYDAAMVGRVLPSGQCRQVAEAVGQWGDIFFAEVLFALGIMYFEAFLVGERQFGLPCMRRLYDEMGYSYMFMQRHEAQAARRPSDTLGHHRAAGDTIIPYHRLAVARHDVILVSKDAIREHKRYQFRAKSKTAVIDEITQSSALTTGAPDGEFDDQVMSAAYMMHGAREKVHYIKPKRAYKPGTFGDVMNVDETLRGIREETDPYG</sequence>
<gene>
    <name evidence="2" type="ORF">LCGC14_1522390</name>
</gene>
<feature type="transmembrane region" description="Helical" evidence="1">
    <location>
        <begin position="111"/>
        <end position="131"/>
    </location>
</feature>
<comment type="caution">
    <text evidence="2">The sequence shown here is derived from an EMBL/GenBank/DDBJ whole genome shotgun (WGS) entry which is preliminary data.</text>
</comment>
<protein>
    <submittedName>
        <fullName evidence="2">Uncharacterized protein</fullName>
    </submittedName>
</protein>
<organism evidence="2">
    <name type="scientific">marine sediment metagenome</name>
    <dbReference type="NCBI Taxonomy" id="412755"/>
    <lineage>
        <taxon>unclassified sequences</taxon>
        <taxon>metagenomes</taxon>
        <taxon>ecological metagenomes</taxon>
    </lineage>
</organism>
<reference evidence="2" key="1">
    <citation type="journal article" date="2015" name="Nature">
        <title>Complex archaea that bridge the gap between prokaryotes and eukaryotes.</title>
        <authorList>
            <person name="Spang A."/>
            <person name="Saw J.H."/>
            <person name="Jorgensen S.L."/>
            <person name="Zaremba-Niedzwiedzka K."/>
            <person name="Martijn J."/>
            <person name="Lind A.E."/>
            <person name="van Eijk R."/>
            <person name="Schleper C."/>
            <person name="Guy L."/>
            <person name="Ettema T.J."/>
        </authorList>
    </citation>
    <scope>NUCLEOTIDE SEQUENCE</scope>
</reference>
<keyword evidence="1" id="KW-0812">Transmembrane</keyword>
<keyword evidence="1" id="KW-1133">Transmembrane helix</keyword>
<dbReference type="AlphaFoldDB" id="A0A0F9IY99"/>
<name>A0A0F9IY99_9ZZZZ</name>
<dbReference type="Pfam" id="PF03237">
    <property type="entry name" value="Terminase_6N"/>
    <property type="match status" value="1"/>
</dbReference>
<feature type="non-terminal residue" evidence="2">
    <location>
        <position position="1"/>
    </location>
</feature>
<evidence type="ECO:0000256" key="1">
    <source>
        <dbReference type="SAM" id="Phobius"/>
    </source>
</evidence>
<dbReference type="Gene3D" id="3.30.420.240">
    <property type="match status" value="1"/>
</dbReference>
<evidence type="ECO:0000313" key="2">
    <source>
        <dbReference type="EMBL" id="KKM62364.1"/>
    </source>
</evidence>
<keyword evidence="1" id="KW-0472">Membrane</keyword>